<dbReference type="GO" id="GO:0005085">
    <property type="term" value="F:guanyl-nucleotide exchange factor activity"/>
    <property type="evidence" value="ECO:0007669"/>
    <property type="project" value="TreeGrafter"/>
</dbReference>
<dbReference type="PANTHER" id="PTHR12673:SF159">
    <property type="entry name" value="LD03170P"/>
    <property type="match status" value="1"/>
</dbReference>
<dbReference type="InterPro" id="IPR051092">
    <property type="entry name" value="FYVE_RhoGEF_PH"/>
</dbReference>
<evidence type="ECO:0000259" key="1">
    <source>
        <dbReference type="PROSITE" id="PS50003"/>
    </source>
</evidence>
<proteinExistence type="predicted"/>
<dbReference type="Pfam" id="PF00169">
    <property type="entry name" value="PH"/>
    <property type="match status" value="1"/>
</dbReference>
<reference evidence="2 3" key="1">
    <citation type="journal article" date="2013" name="Curr. Biol.">
        <title>The Genome of the Foraminiferan Reticulomyxa filosa.</title>
        <authorList>
            <person name="Glockner G."/>
            <person name="Hulsmann N."/>
            <person name="Schleicher M."/>
            <person name="Noegel A.A."/>
            <person name="Eichinger L."/>
            <person name="Gallinger C."/>
            <person name="Pawlowski J."/>
            <person name="Sierra R."/>
            <person name="Euteneuer U."/>
            <person name="Pillet L."/>
            <person name="Moustafa A."/>
            <person name="Platzer M."/>
            <person name="Groth M."/>
            <person name="Szafranski K."/>
            <person name="Schliwa M."/>
        </authorList>
    </citation>
    <scope>NUCLEOTIDE SEQUENCE [LARGE SCALE GENOMIC DNA]</scope>
</reference>
<dbReference type="Gene3D" id="2.30.29.30">
    <property type="entry name" value="Pleckstrin-homology domain (PH domain)/Phosphotyrosine-binding domain (PTB)"/>
    <property type="match status" value="1"/>
</dbReference>
<dbReference type="SMART" id="SM00233">
    <property type="entry name" value="PH"/>
    <property type="match status" value="1"/>
</dbReference>
<dbReference type="OrthoDB" id="70570at2759"/>
<dbReference type="AlphaFoldDB" id="X6MM39"/>
<organism evidence="2 3">
    <name type="scientific">Reticulomyxa filosa</name>
    <dbReference type="NCBI Taxonomy" id="46433"/>
    <lineage>
        <taxon>Eukaryota</taxon>
        <taxon>Sar</taxon>
        <taxon>Rhizaria</taxon>
        <taxon>Retaria</taxon>
        <taxon>Foraminifera</taxon>
        <taxon>Monothalamids</taxon>
        <taxon>Reticulomyxidae</taxon>
        <taxon>Reticulomyxa</taxon>
    </lineage>
</organism>
<dbReference type="Proteomes" id="UP000023152">
    <property type="component" value="Unassembled WGS sequence"/>
</dbReference>
<dbReference type="PANTHER" id="PTHR12673">
    <property type="entry name" value="FACIOGENITAL DYSPLASIA PROTEIN"/>
    <property type="match status" value="1"/>
</dbReference>
<dbReference type="InterPro" id="IPR011011">
    <property type="entry name" value="Znf_FYVE_PHD"/>
</dbReference>
<sequence length="177" mass="21018">MKENTRREQVKEVEERFGGSIVLLAPARRFVMEGNLCKIERRDDRDYVFFLFTDCLVYGSQPSFATNLKYQNTLPIDSVFEVKEPHLKLQNDFGFVFEIHSSVESFCVYTDDEETKKKWVEAMLKQKNDYKELGVRTNQDLIAATMFLPDDFSAICMIQTCQTKFTFIERRHHCYYW</sequence>
<comment type="caution">
    <text evidence="2">The sequence shown here is derived from an EMBL/GenBank/DDBJ whole genome shotgun (WGS) entry which is preliminary data.</text>
</comment>
<dbReference type="PROSITE" id="PS50003">
    <property type="entry name" value="PH_DOMAIN"/>
    <property type="match status" value="1"/>
</dbReference>
<feature type="domain" description="PH" evidence="1">
    <location>
        <begin position="29"/>
        <end position="128"/>
    </location>
</feature>
<protein>
    <recommendedName>
        <fullName evidence="1">PH domain-containing protein</fullName>
    </recommendedName>
</protein>
<dbReference type="InterPro" id="IPR011993">
    <property type="entry name" value="PH-like_dom_sf"/>
</dbReference>
<evidence type="ECO:0000313" key="2">
    <source>
        <dbReference type="EMBL" id="ETO15083.1"/>
    </source>
</evidence>
<dbReference type="SUPFAM" id="SSF50729">
    <property type="entry name" value="PH domain-like"/>
    <property type="match status" value="1"/>
</dbReference>
<dbReference type="EMBL" id="ASPP01019483">
    <property type="protein sequence ID" value="ETO15083.1"/>
    <property type="molecule type" value="Genomic_DNA"/>
</dbReference>
<dbReference type="InterPro" id="IPR001849">
    <property type="entry name" value="PH_domain"/>
</dbReference>
<keyword evidence="3" id="KW-1185">Reference proteome</keyword>
<dbReference type="SUPFAM" id="SSF57903">
    <property type="entry name" value="FYVE/PHD zinc finger"/>
    <property type="match status" value="1"/>
</dbReference>
<gene>
    <name evidence="2" type="ORF">RFI_22282</name>
</gene>
<name>X6MM39_RETFI</name>
<dbReference type="GO" id="GO:0005737">
    <property type="term" value="C:cytoplasm"/>
    <property type="evidence" value="ECO:0007669"/>
    <property type="project" value="TreeGrafter"/>
</dbReference>
<evidence type="ECO:0000313" key="3">
    <source>
        <dbReference type="Proteomes" id="UP000023152"/>
    </source>
</evidence>
<accession>X6MM39</accession>